<dbReference type="PANTHER" id="PTHR44936:SF9">
    <property type="entry name" value="SENSOR PROTEIN CREC"/>
    <property type="match status" value="1"/>
</dbReference>
<dbReference type="EMBL" id="PVLV01000024">
    <property type="protein sequence ID" value="PRH80841.1"/>
    <property type="molecule type" value="Genomic_DNA"/>
</dbReference>
<evidence type="ECO:0000256" key="9">
    <source>
        <dbReference type="ARBA" id="ARBA00022777"/>
    </source>
</evidence>
<dbReference type="SMART" id="SM00387">
    <property type="entry name" value="HATPase_c"/>
    <property type="match status" value="1"/>
</dbReference>
<sequence>MRRRIALLASVSTFVCLLLFCVPFVAFLRGSYVAHVDELADVNAQIAASAVAARRSDDAAVLRSVEDERVPQAQIAIRIGRGVPYGRPDACVRRAGEQARPGPTRVTDCGSRRVATRATTTRDGVRAWVAVAIETSDQWRSLAVVIGLAVAAMLLLPLVAVLVAERLGRSMVRPVDALVRAAGRVSDGDLGTRVVPAGPPEIARMGQTFNELVRRIEELINNERETLADLSHRLRSPVTVLMLQAEALPDAEDSTRLLASVERLQRQLDEVIDQARTPSPALSCGSGPTDLRVAVARCARQWRLAVHGEGRRCDLRSAGSTLPVDLTEKELMAVIDILVDNVLKHTPPGTALAVSTRAAPDGRAAVLAVEDAGPGIHDARAVERGRSGADSSGLGLDIVRRTVEGAGGDLRIGVSDLGGARVEVTLPLALPVRPAGPGPGGPGHP</sequence>
<dbReference type="InterPro" id="IPR005467">
    <property type="entry name" value="His_kinase_dom"/>
</dbReference>
<dbReference type="InterPro" id="IPR003594">
    <property type="entry name" value="HATPase_dom"/>
</dbReference>
<evidence type="ECO:0000259" key="15">
    <source>
        <dbReference type="PROSITE" id="PS50109"/>
    </source>
</evidence>
<keyword evidence="11 14" id="KW-1133">Transmembrane helix</keyword>
<keyword evidence="5" id="KW-0597">Phosphoprotein</keyword>
<evidence type="ECO:0000256" key="8">
    <source>
        <dbReference type="ARBA" id="ARBA00022741"/>
    </source>
</evidence>
<dbReference type="PANTHER" id="PTHR44936">
    <property type="entry name" value="SENSOR PROTEIN CREC"/>
    <property type="match status" value="1"/>
</dbReference>
<comment type="caution">
    <text evidence="17">The sequence shown here is derived from an EMBL/GenBank/DDBJ whole genome shotgun (WGS) entry which is preliminary data.</text>
</comment>
<keyword evidence="8" id="KW-0547">Nucleotide-binding</keyword>
<dbReference type="InterPro" id="IPR036097">
    <property type="entry name" value="HisK_dim/P_sf"/>
</dbReference>
<evidence type="ECO:0000256" key="14">
    <source>
        <dbReference type="SAM" id="Phobius"/>
    </source>
</evidence>
<evidence type="ECO:0000256" key="1">
    <source>
        <dbReference type="ARBA" id="ARBA00000085"/>
    </source>
</evidence>
<dbReference type="SMART" id="SM00388">
    <property type="entry name" value="HisKA"/>
    <property type="match status" value="1"/>
</dbReference>
<name>A0A2S9Q2E5_9ACTN</name>
<feature type="domain" description="HAMP" evidence="16">
    <location>
        <begin position="169"/>
        <end position="221"/>
    </location>
</feature>
<keyword evidence="10" id="KW-0067">ATP-binding</keyword>
<reference evidence="17 18" key="1">
    <citation type="submission" date="2018-03" db="EMBL/GenBank/DDBJ databases">
        <title>Novel Streptomyces sp. from soil.</title>
        <authorList>
            <person name="Tan G.Y.A."/>
            <person name="Lee Z.Y."/>
        </authorList>
    </citation>
    <scope>NUCLEOTIDE SEQUENCE [LARGE SCALE GENOMIC DNA]</scope>
    <source>
        <strain evidence="17 18">ST5x</strain>
    </source>
</reference>
<dbReference type="InterPro" id="IPR003661">
    <property type="entry name" value="HisK_dim/P_dom"/>
</dbReference>
<keyword evidence="18" id="KW-1185">Reference proteome</keyword>
<dbReference type="Pfam" id="PF02518">
    <property type="entry name" value="HATPase_c"/>
    <property type="match status" value="1"/>
</dbReference>
<evidence type="ECO:0000313" key="18">
    <source>
        <dbReference type="Proteomes" id="UP000239322"/>
    </source>
</evidence>
<dbReference type="SMART" id="SM00304">
    <property type="entry name" value="HAMP"/>
    <property type="match status" value="1"/>
</dbReference>
<dbReference type="GO" id="GO:0005524">
    <property type="term" value="F:ATP binding"/>
    <property type="evidence" value="ECO:0007669"/>
    <property type="project" value="UniProtKB-KW"/>
</dbReference>
<evidence type="ECO:0000256" key="5">
    <source>
        <dbReference type="ARBA" id="ARBA00022553"/>
    </source>
</evidence>
<dbReference type="OrthoDB" id="3206505at2"/>
<keyword evidence="14" id="KW-0472">Membrane</keyword>
<dbReference type="RefSeq" id="WP_105867089.1">
    <property type="nucleotide sequence ID" value="NZ_PVLV01000024.1"/>
</dbReference>
<feature type="domain" description="Histidine kinase" evidence="15">
    <location>
        <begin position="229"/>
        <end position="430"/>
    </location>
</feature>
<gene>
    <name evidence="17" type="ORF">C6N75_01970</name>
</gene>
<dbReference type="CDD" id="cd00082">
    <property type="entry name" value="HisKA"/>
    <property type="match status" value="1"/>
</dbReference>
<dbReference type="Pfam" id="PF00512">
    <property type="entry name" value="HisKA"/>
    <property type="match status" value="1"/>
</dbReference>
<keyword evidence="9" id="KW-0418">Kinase</keyword>
<dbReference type="SUPFAM" id="SSF47384">
    <property type="entry name" value="Homodimeric domain of signal transducing histidine kinase"/>
    <property type="match status" value="1"/>
</dbReference>
<dbReference type="InterPro" id="IPR050980">
    <property type="entry name" value="2C_sensor_his_kinase"/>
</dbReference>
<organism evidence="17 18">
    <name type="scientific">Streptomyces solincola</name>
    <dbReference type="NCBI Taxonomy" id="2100817"/>
    <lineage>
        <taxon>Bacteria</taxon>
        <taxon>Bacillati</taxon>
        <taxon>Actinomycetota</taxon>
        <taxon>Actinomycetes</taxon>
        <taxon>Kitasatosporales</taxon>
        <taxon>Streptomycetaceae</taxon>
        <taxon>Streptomyces</taxon>
    </lineage>
</organism>
<dbReference type="GO" id="GO:0005886">
    <property type="term" value="C:plasma membrane"/>
    <property type="evidence" value="ECO:0007669"/>
    <property type="project" value="UniProtKB-SubCell"/>
</dbReference>
<evidence type="ECO:0000256" key="10">
    <source>
        <dbReference type="ARBA" id="ARBA00022840"/>
    </source>
</evidence>
<proteinExistence type="predicted"/>
<dbReference type="Gene3D" id="3.30.565.10">
    <property type="entry name" value="Histidine kinase-like ATPase, C-terminal domain"/>
    <property type="match status" value="1"/>
</dbReference>
<evidence type="ECO:0000256" key="13">
    <source>
        <dbReference type="SAM" id="Coils"/>
    </source>
</evidence>
<evidence type="ECO:0000259" key="16">
    <source>
        <dbReference type="PROSITE" id="PS50885"/>
    </source>
</evidence>
<protein>
    <recommendedName>
        <fullName evidence="3">histidine kinase</fullName>
        <ecNumber evidence="3">2.7.13.3</ecNumber>
    </recommendedName>
</protein>
<comment type="catalytic activity">
    <reaction evidence="1">
        <text>ATP + protein L-histidine = ADP + protein N-phospho-L-histidine.</text>
        <dbReference type="EC" id="2.7.13.3"/>
    </reaction>
</comment>
<dbReference type="CDD" id="cd06225">
    <property type="entry name" value="HAMP"/>
    <property type="match status" value="1"/>
</dbReference>
<feature type="coiled-coil region" evidence="13">
    <location>
        <begin position="202"/>
        <end position="274"/>
    </location>
</feature>
<dbReference type="InterPro" id="IPR003660">
    <property type="entry name" value="HAMP_dom"/>
</dbReference>
<keyword evidence="4" id="KW-1003">Cell membrane</keyword>
<dbReference type="SUPFAM" id="SSF158472">
    <property type="entry name" value="HAMP domain-like"/>
    <property type="match status" value="1"/>
</dbReference>
<evidence type="ECO:0000256" key="3">
    <source>
        <dbReference type="ARBA" id="ARBA00012438"/>
    </source>
</evidence>
<evidence type="ECO:0000313" key="17">
    <source>
        <dbReference type="EMBL" id="PRH80841.1"/>
    </source>
</evidence>
<dbReference type="Gene3D" id="1.10.287.130">
    <property type="match status" value="1"/>
</dbReference>
<evidence type="ECO:0000256" key="12">
    <source>
        <dbReference type="ARBA" id="ARBA00023012"/>
    </source>
</evidence>
<dbReference type="Pfam" id="PF00672">
    <property type="entry name" value="HAMP"/>
    <property type="match status" value="1"/>
</dbReference>
<keyword evidence="12" id="KW-0902">Two-component regulatory system</keyword>
<evidence type="ECO:0000256" key="6">
    <source>
        <dbReference type="ARBA" id="ARBA00022679"/>
    </source>
</evidence>
<dbReference type="SUPFAM" id="SSF55874">
    <property type="entry name" value="ATPase domain of HSP90 chaperone/DNA topoisomerase II/histidine kinase"/>
    <property type="match status" value="1"/>
</dbReference>
<accession>A0A2S9Q2E5</accession>
<dbReference type="Proteomes" id="UP000239322">
    <property type="component" value="Unassembled WGS sequence"/>
</dbReference>
<comment type="subcellular location">
    <subcellularLocation>
        <location evidence="2">Cell membrane</location>
        <topology evidence="2">Multi-pass membrane protein</topology>
    </subcellularLocation>
</comment>
<dbReference type="EC" id="2.7.13.3" evidence="3"/>
<keyword evidence="6" id="KW-0808">Transferase</keyword>
<dbReference type="GO" id="GO:0000155">
    <property type="term" value="F:phosphorelay sensor kinase activity"/>
    <property type="evidence" value="ECO:0007669"/>
    <property type="project" value="InterPro"/>
</dbReference>
<keyword evidence="7 14" id="KW-0812">Transmembrane</keyword>
<evidence type="ECO:0000256" key="2">
    <source>
        <dbReference type="ARBA" id="ARBA00004651"/>
    </source>
</evidence>
<evidence type="ECO:0000256" key="4">
    <source>
        <dbReference type="ARBA" id="ARBA00022475"/>
    </source>
</evidence>
<evidence type="ECO:0000256" key="7">
    <source>
        <dbReference type="ARBA" id="ARBA00022692"/>
    </source>
</evidence>
<feature type="transmembrane region" description="Helical" evidence="14">
    <location>
        <begin position="142"/>
        <end position="164"/>
    </location>
</feature>
<dbReference type="InterPro" id="IPR036890">
    <property type="entry name" value="HATPase_C_sf"/>
</dbReference>
<dbReference type="AlphaFoldDB" id="A0A2S9Q2E5"/>
<evidence type="ECO:0000256" key="11">
    <source>
        <dbReference type="ARBA" id="ARBA00022989"/>
    </source>
</evidence>
<keyword evidence="13" id="KW-0175">Coiled coil</keyword>
<dbReference type="PROSITE" id="PS50885">
    <property type="entry name" value="HAMP"/>
    <property type="match status" value="1"/>
</dbReference>
<dbReference type="PROSITE" id="PS50109">
    <property type="entry name" value="HIS_KIN"/>
    <property type="match status" value="1"/>
</dbReference>